<gene>
    <name evidence="3" type="ORF">PFISCL1PPCAC_25345</name>
</gene>
<dbReference type="Pfam" id="PF01682">
    <property type="entry name" value="DB"/>
    <property type="match status" value="1"/>
</dbReference>
<keyword evidence="4" id="KW-1185">Reference proteome</keyword>
<dbReference type="PANTHER" id="PTHR46705:SF12">
    <property type="entry name" value="DOMAIN OF UNKNOWN FUNCTION DB DOMAIN-CONTAINING PROTEIN"/>
    <property type="match status" value="1"/>
</dbReference>
<accession>A0AAV5WUY9</accession>
<evidence type="ECO:0000313" key="4">
    <source>
        <dbReference type="Proteomes" id="UP001432322"/>
    </source>
</evidence>
<comment type="caution">
    <text evidence="3">The sequence shown here is derived from an EMBL/GenBank/DDBJ whole genome shotgun (WGS) entry which is preliminary data.</text>
</comment>
<proteinExistence type="predicted"/>
<feature type="domain" description="Domain of unknown function DB" evidence="2">
    <location>
        <begin position="89"/>
        <end position="186"/>
    </location>
</feature>
<feature type="signal peptide" evidence="1">
    <location>
        <begin position="1"/>
        <end position="33"/>
    </location>
</feature>
<dbReference type="AlphaFoldDB" id="A0AAV5WUY9"/>
<evidence type="ECO:0000259" key="2">
    <source>
        <dbReference type="Pfam" id="PF01682"/>
    </source>
</evidence>
<evidence type="ECO:0000313" key="3">
    <source>
        <dbReference type="EMBL" id="GMT34048.1"/>
    </source>
</evidence>
<dbReference type="EMBL" id="BTSY01000006">
    <property type="protein sequence ID" value="GMT34048.1"/>
    <property type="molecule type" value="Genomic_DNA"/>
</dbReference>
<organism evidence="3 4">
    <name type="scientific">Pristionchus fissidentatus</name>
    <dbReference type="NCBI Taxonomy" id="1538716"/>
    <lineage>
        <taxon>Eukaryota</taxon>
        <taxon>Metazoa</taxon>
        <taxon>Ecdysozoa</taxon>
        <taxon>Nematoda</taxon>
        <taxon>Chromadorea</taxon>
        <taxon>Rhabditida</taxon>
        <taxon>Rhabditina</taxon>
        <taxon>Diplogasteromorpha</taxon>
        <taxon>Diplogasteroidea</taxon>
        <taxon>Neodiplogasteridae</taxon>
        <taxon>Pristionchus</taxon>
    </lineage>
</organism>
<dbReference type="Proteomes" id="UP001432322">
    <property type="component" value="Unassembled WGS sequence"/>
</dbReference>
<dbReference type="InterPro" id="IPR002602">
    <property type="entry name" value="DB"/>
</dbReference>
<evidence type="ECO:0000256" key="1">
    <source>
        <dbReference type="SAM" id="SignalP"/>
    </source>
</evidence>
<feature type="chain" id="PRO_5043439622" description="Domain of unknown function DB domain-containing protein" evidence="1">
    <location>
        <begin position="34"/>
        <end position="200"/>
    </location>
</feature>
<keyword evidence="1" id="KW-0732">Signal</keyword>
<feature type="non-terminal residue" evidence="3">
    <location>
        <position position="1"/>
    </location>
</feature>
<sequence length="200" mass="22921">LLTPFWRWEIKWGVLMMCRVLLAFLFLAASVYCQDNWNPFQQWANPGNYFPNQQAGGGNANPEARRRATAIEIYGIPGQRNANQKLRTCCRQQKNSDVECRRKYCDFDALSPRLVFSYLGQCASKGWTLGEMWNCASSRVDHSECCARQGVSSFCSVYCNAVGQVPTDFVKYGVCVVEFDKIRYCFREYLDTHPNIKGDT</sequence>
<dbReference type="PANTHER" id="PTHR46705">
    <property type="entry name" value="PROTEIN CBG09805"/>
    <property type="match status" value="1"/>
</dbReference>
<reference evidence="3" key="1">
    <citation type="submission" date="2023-10" db="EMBL/GenBank/DDBJ databases">
        <title>Genome assembly of Pristionchus species.</title>
        <authorList>
            <person name="Yoshida K."/>
            <person name="Sommer R.J."/>
        </authorList>
    </citation>
    <scope>NUCLEOTIDE SEQUENCE</scope>
    <source>
        <strain evidence="3">RS5133</strain>
    </source>
</reference>
<name>A0AAV5WUY9_9BILA</name>
<protein>
    <recommendedName>
        <fullName evidence="2">Domain of unknown function DB domain-containing protein</fullName>
    </recommendedName>
</protein>